<organism evidence="1 2">
    <name type="scientific">Helicobacter cinaedi CCUG 18818 = ATCC BAA-847</name>
    <dbReference type="NCBI Taxonomy" id="537971"/>
    <lineage>
        <taxon>Bacteria</taxon>
        <taxon>Pseudomonadati</taxon>
        <taxon>Campylobacterota</taxon>
        <taxon>Epsilonproteobacteria</taxon>
        <taxon>Campylobacterales</taxon>
        <taxon>Helicobacteraceae</taxon>
        <taxon>Helicobacter</taxon>
    </lineage>
</organism>
<name>A0ABN0B8L8_9HELI</name>
<dbReference type="Proteomes" id="UP000005755">
    <property type="component" value="Unassembled WGS sequence"/>
</dbReference>
<accession>A0ABN0B8L8</accession>
<reference evidence="2" key="1">
    <citation type="journal article" date="2014" name="Genome Announc.">
        <title>Draft genome sequences of six enterohepatic helicobacter species isolated from humans and one from rhesus macaques.</title>
        <authorList>
            <person name="Shen Z."/>
            <person name="Sheh A."/>
            <person name="Young S.K."/>
            <person name="Abouelliel A."/>
            <person name="Ward D.V."/>
            <person name="Earl A.M."/>
            <person name="Fox J.G."/>
        </authorList>
    </citation>
    <scope>NUCLEOTIDE SEQUENCE [LARGE SCALE GENOMIC DNA]</scope>
    <source>
        <strain evidence="2">CCUG 18818</strain>
    </source>
</reference>
<evidence type="ECO:0000313" key="2">
    <source>
        <dbReference type="Proteomes" id="UP000005755"/>
    </source>
</evidence>
<dbReference type="EMBL" id="DS990391">
    <property type="protein sequence ID" value="EFR45870.1"/>
    <property type="molecule type" value="Genomic_DNA"/>
</dbReference>
<keyword evidence="2" id="KW-1185">Reference proteome</keyword>
<evidence type="ECO:0000313" key="1">
    <source>
        <dbReference type="EMBL" id="EFR45870.1"/>
    </source>
</evidence>
<proteinExistence type="predicted"/>
<sequence length="34" mass="3938">MLNAQNVRGCEPRFKPNSKLCFKTLIKIIFLSNL</sequence>
<gene>
    <name evidence="1" type="ORF">HCCG_00416</name>
</gene>
<protein>
    <submittedName>
        <fullName evidence="1">Uncharacterized protein</fullName>
    </submittedName>
</protein>